<keyword evidence="6 10" id="KW-0808">Transferase</keyword>
<keyword evidence="7 10" id="KW-0046">Antibiotic resistance</keyword>
<evidence type="ECO:0000256" key="10">
    <source>
        <dbReference type="RuleBase" id="RU000503"/>
    </source>
</evidence>
<reference evidence="13" key="1">
    <citation type="submission" date="2018-08" db="EMBL/GenBank/DDBJ databases">
        <authorList>
            <person name="Chevrot R."/>
        </authorList>
    </citation>
    <scope>NUCLEOTIDE SEQUENCE [LARGE SCALE GENOMIC DNA]</scope>
</reference>
<dbReference type="PROSITE" id="PS00100">
    <property type="entry name" value="CAT"/>
    <property type="match status" value="1"/>
</dbReference>
<dbReference type="SUPFAM" id="SSF52777">
    <property type="entry name" value="CoA-dependent acyltransferases"/>
    <property type="match status" value="1"/>
</dbReference>
<dbReference type="EMBL" id="LS992241">
    <property type="protein sequence ID" value="SYX86159.1"/>
    <property type="molecule type" value="Genomic_DNA"/>
</dbReference>
<organism evidence="12 13">
    <name type="scientific">Paenibacillus alvei</name>
    <name type="common">Bacillus alvei</name>
    <dbReference type="NCBI Taxonomy" id="44250"/>
    <lineage>
        <taxon>Bacteria</taxon>
        <taxon>Bacillati</taxon>
        <taxon>Bacillota</taxon>
        <taxon>Bacilli</taxon>
        <taxon>Bacillales</taxon>
        <taxon>Paenibacillaceae</taxon>
        <taxon>Paenibacillus</taxon>
    </lineage>
</organism>
<sequence>MKFHLIDIDTWNRKPYYTHFLNETRCTFSLTANIDITVLLDNLRDKNKKLYPALIHMTAKIVNAYPDFRISYDEDGELGYWESMNPSFTIFHPEDNTFSSLWTPYMEEFHAFHESYLADVGQYGKVKGLIGKKDQPANTFPISCIPWVSFTGFNLNVFNEGTYLLPIITFGKYFEQTGRVLLPVSLQLHHAVCDGYHAGLFVGELQRFADHCKEWIDNPK</sequence>
<dbReference type="GO" id="GO:0008811">
    <property type="term" value="F:chloramphenicol O-acetyltransferase activity"/>
    <property type="evidence" value="ECO:0007669"/>
    <property type="project" value="UniProtKB-EC"/>
</dbReference>
<dbReference type="Pfam" id="PF00302">
    <property type="entry name" value="CAT"/>
    <property type="match status" value="1"/>
</dbReference>
<evidence type="ECO:0000256" key="5">
    <source>
        <dbReference type="ARBA" id="ARBA00020291"/>
    </source>
</evidence>
<dbReference type="Proteomes" id="UP000304148">
    <property type="component" value="Chromosome"/>
</dbReference>
<evidence type="ECO:0000313" key="12">
    <source>
        <dbReference type="EMBL" id="SYX86159.1"/>
    </source>
</evidence>
<evidence type="ECO:0000256" key="3">
    <source>
        <dbReference type="ARBA" id="ARBA00011233"/>
    </source>
</evidence>
<feature type="active site" description="Proton acceptor" evidence="9">
    <location>
        <position position="190"/>
    </location>
</feature>
<evidence type="ECO:0000256" key="2">
    <source>
        <dbReference type="ARBA" id="ARBA00010571"/>
    </source>
</evidence>
<dbReference type="PANTHER" id="PTHR38474:SF2">
    <property type="entry name" value="CHLORAMPHENICOL ACETYLTRANSFERASE"/>
    <property type="match status" value="1"/>
</dbReference>
<dbReference type="PIRSF" id="PIRSF000440">
    <property type="entry name" value="CAT"/>
    <property type="match status" value="1"/>
</dbReference>
<protein>
    <recommendedName>
        <fullName evidence="5 10">Chloramphenicol acetyltransferase</fullName>
        <ecNumber evidence="4 10">2.3.1.28</ecNumber>
    </recommendedName>
</protein>
<evidence type="ECO:0000256" key="9">
    <source>
        <dbReference type="PIRSR" id="PIRSR000440-1"/>
    </source>
</evidence>
<dbReference type="InterPro" id="IPR018372">
    <property type="entry name" value="Chloramphenicol_AcTrfase_AS"/>
</dbReference>
<dbReference type="NCBIfam" id="NF000491">
    <property type="entry name" value="chloram_CatA"/>
    <property type="match status" value="1"/>
</dbReference>
<evidence type="ECO:0000256" key="1">
    <source>
        <dbReference type="ARBA" id="ARBA00002150"/>
    </source>
</evidence>
<evidence type="ECO:0000313" key="13">
    <source>
        <dbReference type="Proteomes" id="UP000304148"/>
    </source>
</evidence>
<dbReference type="InterPro" id="IPR023213">
    <property type="entry name" value="CAT-like_dom_sf"/>
</dbReference>
<accession>A0A383RIH4</accession>
<comment type="catalytic activity">
    <reaction evidence="10">
        <text>chloramphenicol + acetyl-CoA = chloramphenicol 3-acetate + CoA</text>
        <dbReference type="Rhea" id="RHEA:18421"/>
        <dbReference type="ChEBI" id="CHEBI:16730"/>
        <dbReference type="ChEBI" id="CHEBI:17698"/>
        <dbReference type="ChEBI" id="CHEBI:57287"/>
        <dbReference type="ChEBI" id="CHEBI:57288"/>
        <dbReference type="EC" id="2.3.1.28"/>
    </reaction>
</comment>
<gene>
    <name evidence="12" type="primary">catB</name>
    <name evidence="12" type="ORF">PBLR_14581</name>
</gene>
<evidence type="ECO:0000256" key="4">
    <source>
        <dbReference type="ARBA" id="ARBA00013235"/>
    </source>
</evidence>
<comment type="subunit">
    <text evidence="3">Homotrimer.</text>
</comment>
<proteinExistence type="inferred from homology"/>
<dbReference type="InterPro" id="IPR001707">
    <property type="entry name" value="Cmp_AcTrfase"/>
</dbReference>
<dbReference type="AlphaFoldDB" id="A0A383RIH4"/>
<evidence type="ECO:0000256" key="7">
    <source>
        <dbReference type="ARBA" id="ARBA00023251"/>
    </source>
</evidence>
<evidence type="ECO:0000256" key="6">
    <source>
        <dbReference type="ARBA" id="ARBA00022679"/>
    </source>
</evidence>
<comment type="similarity">
    <text evidence="2 11">Belongs to the chloramphenicol acetyltransferase family.</text>
</comment>
<comment type="function">
    <text evidence="1 10">This enzyme is an effector of chloramphenicol resistance in bacteria.</text>
</comment>
<dbReference type="GO" id="GO:0046677">
    <property type="term" value="P:response to antibiotic"/>
    <property type="evidence" value="ECO:0007669"/>
    <property type="project" value="UniProtKB-KW"/>
</dbReference>
<dbReference type="PANTHER" id="PTHR38474">
    <property type="entry name" value="SLR0299 PROTEIN"/>
    <property type="match status" value="1"/>
</dbReference>
<dbReference type="EC" id="2.3.1.28" evidence="4 10"/>
<dbReference type="RefSeq" id="WP_138188196.1">
    <property type="nucleotide sequence ID" value="NZ_LS992241.1"/>
</dbReference>
<evidence type="ECO:0000256" key="11">
    <source>
        <dbReference type="RuleBase" id="RU004156"/>
    </source>
</evidence>
<keyword evidence="8 10" id="KW-0012">Acyltransferase</keyword>
<name>A0A383RIH4_PAEAL</name>
<evidence type="ECO:0000256" key="8">
    <source>
        <dbReference type="ARBA" id="ARBA00023315"/>
    </source>
</evidence>
<dbReference type="SMART" id="SM01059">
    <property type="entry name" value="CAT"/>
    <property type="match status" value="1"/>
</dbReference>
<dbReference type="Gene3D" id="3.30.559.10">
    <property type="entry name" value="Chloramphenicol acetyltransferase-like domain"/>
    <property type="match status" value="1"/>
</dbReference>